<dbReference type="InterPro" id="IPR005843">
    <property type="entry name" value="A-D-PHexomutase_C"/>
</dbReference>
<dbReference type="GO" id="GO:0005975">
    <property type="term" value="P:carbohydrate metabolic process"/>
    <property type="evidence" value="ECO:0007669"/>
    <property type="project" value="InterPro"/>
</dbReference>
<name>A0A2P9DID9_PLARE</name>
<keyword evidence="5" id="KW-0413">Isomerase</keyword>
<dbReference type="Pfam" id="PF02878">
    <property type="entry name" value="PGM_PMM_I"/>
    <property type="match status" value="1"/>
</dbReference>
<accession>A0A2P9DID9</accession>
<feature type="domain" description="Alpha-D-phosphohexomutase C-terminal" evidence="7">
    <location>
        <begin position="939"/>
        <end position="976"/>
    </location>
</feature>
<dbReference type="GO" id="GO:0006048">
    <property type="term" value="P:UDP-N-acetylglucosamine biosynthetic process"/>
    <property type="evidence" value="ECO:0007669"/>
    <property type="project" value="TreeGrafter"/>
</dbReference>
<dbReference type="VEuPathDB" id="PlasmoDB:PRCDC_1128400"/>
<dbReference type="InterPro" id="IPR005844">
    <property type="entry name" value="A-D-PHexomutase_a/b/a-I"/>
</dbReference>
<dbReference type="PANTHER" id="PTHR45955:SF1">
    <property type="entry name" value="PHOSPHOACETYLGLUCOSAMINE MUTASE"/>
    <property type="match status" value="1"/>
</dbReference>
<dbReference type="Gene3D" id="3.30.310.50">
    <property type="entry name" value="Alpha-D-phosphohexomutase, C-terminal domain"/>
    <property type="match status" value="1"/>
</dbReference>
<dbReference type="InterPro" id="IPR049023">
    <property type="entry name" value="AMG1_II"/>
</dbReference>
<dbReference type="Pfam" id="PF21404">
    <property type="entry name" value="AMG1_III"/>
    <property type="match status" value="1"/>
</dbReference>
<evidence type="ECO:0000256" key="6">
    <source>
        <dbReference type="SAM" id="Coils"/>
    </source>
</evidence>
<dbReference type="InterPro" id="IPR016066">
    <property type="entry name" value="A-D-PHexomutase_CS"/>
</dbReference>
<feature type="domain" description="Alpha-D-phosphohexomutase alpha/beta/alpha" evidence="8">
    <location>
        <begin position="258"/>
        <end position="299"/>
    </location>
</feature>
<protein>
    <submittedName>
        <fullName evidence="11">Phosphoacetylglucosamine mutase, putative</fullName>
    </submittedName>
</protein>
<gene>
    <name evidence="11" type="ORF">PRG01_1127300</name>
</gene>
<dbReference type="VEuPathDB" id="PlasmoDB:PRG01_1127300"/>
<evidence type="ECO:0000256" key="5">
    <source>
        <dbReference type="ARBA" id="ARBA00023235"/>
    </source>
</evidence>
<keyword evidence="3" id="KW-0479">Metal-binding</keyword>
<dbReference type="EMBL" id="LT969574">
    <property type="protein sequence ID" value="SOV80230.1"/>
    <property type="molecule type" value="Genomic_DNA"/>
</dbReference>
<comment type="similarity">
    <text evidence="2">Belongs to the phosphohexose mutase family.</text>
</comment>
<keyword evidence="4" id="KW-0460">Magnesium</keyword>
<dbReference type="Gene3D" id="3.40.120.10">
    <property type="entry name" value="Alpha-D-Glucose-1,6-Bisphosphate, subunit A, domain 3"/>
    <property type="match status" value="1"/>
</dbReference>
<feature type="domain" description="Phosphoacetylglucosamine mutase AMG1" evidence="10">
    <location>
        <begin position="517"/>
        <end position="631"/>
    </location>
</feature>
<dbReference type="InterPro" id="IPR036900">
    <property type="entry name" value="A-D-PHexomutase_C_sf"/>
</dbReference>
<evidence type="ECO:0000256" key="3">
    <source>
        <dbReference type="ARBA" id="ARBA00022723"/>
    </source>
</evidence>
<dbReference type="AlphaFoldDB" id="A0A2P9DID9"/>
<sequence>MNIIYNMKDFKESWFYKKIKPCIKKYIPKYTNEGHIIFQNPYEFSYGNCGYREKYNLSSCDLLNAINKCGIFVGLLFIKYNYDIIFNQKEKRNDFTTTKGNNNNYENKNGMNEHKNGMNEHKNGMNEHKNGMNEHKNGMNEHKNGMNEHKNGVNEHKNGMNEHKNGVNEHKNGMNEHKNGVNEHTNEMNEHKNEMNEHTNEMNEHTNEMNEHTNEMNKNNSNNYYYHYYYYNHYNTNMCEKNHKNIVYNYNEYIKLKNVGIIITASHNPHDENGIKIIGVDGKYINKRYENYLIELVNNHLRYIKTNVNCTCDDIINNTIELIVDIFKREINLDISDDIIYENISILDNIIYNYNIHNKIKTNICIGFDTRNSNIHLNNIIIESLNCLNIYKCINNITYITTPCMHFLIYFLNNINENDEKIDKQIMQQEEYTIHKKSNDLSYLENSKLQNNKSVYYLYYSKHDQYLTNEVLTKNQTTLQQPFNISIQQRIEKEKKISHENKNFIYTHMEHIYAYNSDQIYFDYFIYSFEMLYNYITKLFNNNQMMMVMENIYLDCSNGIASLKIDKFQPIFQILKKNICKFNCIEGEHSILNYECGAEYVYRKQEPPKNVPPMIKHNTKFCTFDGDADRILYFFFPQKGEENKKKIFNDGNEKNENNHTASNFNCNMNCNFNGNMMYNMIYNMIYNNNINCKDNNFHGTISDFSKEQMYYYDANMDTCKNNEIAILDGPKIICLFFLCIIKMLSHIKLEELKEDIPIIDLNIIHTAYTNSAFLNYINYIKNNIIVNINIFKYININILCTKTGMKYLDSLAQKACIGIFFEPNGHGTIYVNINKLQKWSLSLHINYDLSFIALKKYLLFFNQTVGDAFLDFIAIELSLSILNITIYDWNNFYTPFPSMYININCPKHILPKIKPHPQHEQYLIEPITLQTYINQIVNTVDQQHGRCFVRPSGTENLIRIYAEAQTEQKMKDILDKARTCVLHYIEHML</sequence>
<dbReference type="SUPFAM" id="SSF53738">
    <property type="entry name" value="Phosphoglucomutase, first 3 domains"/>
    <property type="match status" value="3"/>
</dbReference>
<organism evidence="11 12">
    <name type="scientific">Plasmodium reichenowi</name>
    <dbReference type="NCBI Taxonomy" id="5854"/>
    <lineage>
        <taxon>Eukaryota</taxon>
        <taxon>Sar</taxon>
        <taxon>Alveolata</taxon>
        <taxon>Apicomplexa</taxon>
        <taxon>Aconoidasida</taxon>
        <taxon>Haemosporida</taxon>
        <taxon>Plasmodiidae</taxon>
        <taxon>Plasmodium</taxon>
        <taxon>Plasmodium (Laverania)</taxon>
    </lineage>
</organism>
<evidence type="ECO:0000259" key="9">
    <source>
        <dbReference type="Pfam" id="PF21404"/>
    </source>
</evidence>
<dbReference type="PANTHER" id="PTHR45955">
    <property type="entry name" value="PHOSPHOACETYLGLUCOSAMINE MUTASE"/>
    <property type="match status" value="1"/>
</dbReference>
<dbReference type="SUPFAM" id="SSF55957">
    <property type="entry name" value="Phosphoglucomutase, C-terminal domain"/>
    <property type="match status" value="1"/>
</dbReference>
<proteinExistence type="inferred from homology"/>
<feature type="coiled-coil region" evidence="6">
    <location>
        <begin position="174"/>
        <end position="222"/>
    </location>
</feature>
<evidence type="ECO:0000256" key="2">
    <source>
        <dbReference type="ARBA" id="ARBA00010231"/>
    </source>
</evidence>
<evidence type="ECO:0000313" key="12">
    <source>
        <dbReference type="Proteomes" id="UP000240500"/>
    </source>
</evidence>
<dbReference type="PROSITE" id="PS00710">
    <property type="entry name" value="PGM_PMM"/>
    <property type="match status" value="1"/>
</dbReference>
<dbReference type="GO" id="GO:0004610">
    <property type="term" value="F:phosphoacetylglucosamine mutase activity"/>
    <property type="evidence" value="ECO:0007669"/>
    <property type="project" value="TreeGrafter"/>
</dbReference>
<evidence type="ECO:0000256" key="4">
    <source>
        <dbReference type="ARBA" id="ARBA00022842"/>
    </source>
</evidence>
<evidence type="ECO:0000256" key="1">
    <source>
        <dbReference type="ARBA" id="ARBA00001946"/>
    </source>
</evidence>
<comment type="cofactor">
    <cofactor evidence="1">
        <name>Mg(2+)</name>
        <dbReference type="ChEBI" id="CHEBI:18420"/>
    </cofactor>
</comment>
<evidence type="ECO:0000259" key="8">
    <source>
        <dbReference type="Pfam" id="PF02878"/>
    </source>
</evidence>
<dbReference type="GO" id="GO:0000287">
    <property type="term" value="F:magnesium ion binding"/>
    <property type="evidence" value="ECO:0007669"/>
    <property type="project" value="InterPro"/>
</dbReference>
<reference evidence="11 12" key="1">
    <citation type="submission" date="2016-09" db="EMBL/GenBank/DDBJ databases">
        <authorList>
            <consortium name="Pathogen Informatics"/>
        </authorList>
    </citation>
    <scope>NUCLEOTIDE SEQUENCE [LARGE SCALE GENOMIC DNA]</scope>
</reference>
<evidence type="ECO:0000313" key="11">
    <source>
        <dbReference type="EMBL" id="SOV80230.1"/>
    </source>
</evidence>
<evidence type="ECO:0000259" key="10">
    <source>
        <dbReference type="Pfam" id="PF21405"/>
    </source>
</evidence>
<dbReference type="Pfam" id="PF21405">
    <property type="entry name" value="AMG1_II"/>
    <property type="match status" value="1"/>
</dbReference>
<dbReference type="Pfam" id="PF00408">
    <property type="entry name" value="PGM_PMM_IV"/>
    <property type="match status" value="1"/>
</dbReference>
<dbReference type="Gene3D" id="1.10.287.950">
    <property type="entry name" value="Methyl-accepting chemotaxis protein"/>
    <property type="match status" value="1"/>
</dbReference>
<dbReference type="InterPro" id="IPR049022">
    <property type="entry name" value="AMG1_III"/>
</dbReference>
<dbReference type="Proteomes" id="UP000240500">
    <property type="component" value="Chromosome 11"/>
</dbReference>
<evidence type="ECO:0000259" key="7">
    <source>
        <dbReference type="Pfam" id="PF00408"/>
    </source>
</evidence>
<keyword evidence="6" id="KW-0175">Coiled coil</keyword>
<dbReference type="InterPro" id="IPR016055">
    <property type="entry name" value="A-D-PHexomutase_a/b/a-I/II/III"/>
</dbReference>
<dbReference type="OrthoDB" id="1928at2759"/>
<feature type="domain" description="Phosphoacetylglucosamine mutase AMG1" evidence="9">
    <location>
        <begin position="728"/>
        <end position="881"/>
    </location>
</feature>